<dbReference type="CDD" id="cd02980">
    <property type="entry name" value="TRX_Fd_family"/>
    <property type="match status" value="1"/>
</dbReference>
<comment type="caution">
    <text evidence="1">The sequence shown here is derived from an EMBL/GenBank/DDBJ whole genome shotgun (WGS) entry which is preliminary data.</text>
</comment>
<evidence type="ECO:0000313" key="1">
    <source>
        <dbReference type="EMBL" id="TQL67641.1"/>
    </source>
</evidence>
<name>A0A543A4W0_9ACTN</name>
<dbReference type="Proteomes" id="UP000320209">
    <property type="component" value="Unassembled WGS sequence"/>
</dbReference>
<dbReference type="SUPFAM" id="SSF52833">
    <property type="entry name" value="Thioredoxin-like"/>
    <property type="match status" value="1"/>
</dbReference>
<proteinExistence type="predicted"/>
<keyword evidence="2" id="KW-1185">Reference proteome</keyword>
<organism evidence="1 2">
    <name type="scientific">Nocardioides albertanoniae</name>
    <dbReference type="NCBI Taxonomy" id="1175486"/>
    <lineage>
        <taxon>Bacteria</taxon>
        <taxon>Bacillati</taxon>
        <taxon>Actinomycetota</taxon>
        <taxon>Actinomycetes</taxon>
        <taxon>Propionibacteriales</taxon>
        <taxon>Nocardioidaceae</taxon>
        <taxon>Nocardioides</taxon>
    </lineage>
</organism>
<protein>
    <submittedName>
        <fullName evidence="1">(2Fe-2S) ferredoxin</fullName>
    </submittedName>
</protein>
<evidence type="ECO:0000313" key="2">
    <source>
        <dbReference type="Proteomes" id="UP000320209"/>
    </source>
</evidence>
<dbReference type="EMBL" id="VFOV01000001">
    <property type="protein sequence ID" value="TQL67641.1"/>
    <property type="molecule type" value="Genomic_DNA"/>
</dbReference>
<dbReference type="Gene3D" id="3.40.30.10">
    <property type="entry name" value="Glutaredoxin"/>
    <property type="match status" value="1"/>
</dbReference>
<sequence>MNGFTRSDPSPQARVLVGMSVTDVDRRGELLALARTHDASLAFLQMGDPSLAADLTRLADLGEKTITLVGVSLGPLAPGHSWLRRIAAHWWRERGGTRPEIRVATGLVTAPDELAEALAETRPLTGTEPGLTSPAWEQVSNHVRQVLICRGPRCTAKGSDETAKAVILGAMEAGLGDDDLLITHTGCQFPCNQAPVVNVQPDDVWYGHVDAAAAQAIVRDHLADGHPLETHRLPR</sequence>
<accession>A0A543A4W0</accession>
<reference evidence="1 2" key="1">
    <citation type="submission" date="2019-06" db="EMBL/GenBank/DDBJ databases">
        <title>Sequencing the genomes of 1000 actinobacteria strains.</title>
        <authorList>
            <person name="Klenk H.-P."/>
        </authorList>
    </citation>
    <scope>NUCLEOTIDE SEQUENCE [LARGE SCALE GENOMIC DNA]</scope>
    <source>
        <strain evidence="1 2">DSM 25218</strain>
    </source>
</reference>
<gene>
    <name evidence="1" type="ORF">FB381_1523</name>
</gene>
<dbReference type="InterPro" id="IPR036249">
    <property type="entry name" value="Thioredoxin-like_sf"/>
</dbReference>
<dbReference type="AlphaFoldDB" id="A0A543A4W0"/>